<dbReference type="Gene3D" id="3.40.50.300">
    <property type="entry name" value="P-loop containing nucleotide triphosphate hydrolases"/>
    <property type="match status" value="1"/>
</dbReference>
<feature type="domain" description="Hflx-type G" evidence="7">
    <location>
        <begin position="200"/>
        <end position="373"/>
    </location>
</feature>
<dbReference type="PANTHER" id="PTHR10229:SF0">
    <property type="entry name" value="GTP-BINDING PROTEIN 6-RELATED"/>
    <property type="match status" value="1"/>
</dbReference>
<evidence type="ECO:0000256" key="3">
    <source>
        <dbReference type="ARBA" id="ARBA00022842"/>
    </source>
</evidence>
<comment type="similarity">
    <text evidence="5">Belongs to the TRAFAC class OBG-HflX-like GTPase superfamily. HflX GTPase family.</text>
</comment>
<name>A0ABU1NA85_9BURK</name>
<dbReference type="PIRSF" id="PIRSF006809">
    <property type="entry name" value="GTP-binding_hflX_prd"/>
    <property type="match status" value="1"/>
</dbReference>
<dbReference type="CDD" id="cd01878">
    <property type="entry name" value="HflX"/>
    <property type="match status" value="1"/>
</dbReference>
<evidence type="ECO:0000256" key="5">
    <source>
        <dbReference type="HAMAP-Rule" id="MF_00900"/>
    </source>
</evidence>
<dbReference type="EMBL" id="JAVDRF010000002">
    <property type="protein sequence ID" value="MDR6535207.1"/>
    <property type="molecule type" value="Genomic_DNA"/>
</dbReference>
<sequence length="396" mass="43501">MSELNSRKDGAVVLVGVDFGLPHFDGELEELGLLAQTAGLEPVARLIAKRRAPDAALFVGSGKADEIRELAELHGAGEVIFDQALSPAQQRNLERQLGVAVYDRTFLILEIFAQRARSHEGKLQVELARLQYLSTHLVRRWSHLERQRGGIGTRGGPGETQIELDRRMIGDAIRRTRERLAKVQRQRGTQRRQRERRDTFNISLVGYTNAGKSSLFNALVKARAYAADQLFATLDTTTRHLYLGDAARKVSISDTVGFIRELPHGLIDAFKATLQEAVDADLLLHVVDASNPHHPEQMAEVQSVLREIGADNVPQLLVFNKLDALDDAQRPLSPTDEIELDGMQVSRIFLSAHSGEGVAALRAELARRAPSAAAAMTPEPDTELHDAAGGLAQSPH</sequence>
<keyword evidence="9" id="KW-1185">Reference proteome</keyword>
<dbReference type="Pfam" id="PF13167">
    <property type="entry name" value="GTP-bdg_N"/>
    <property type="match status" value="1"/>
</dbReference>
<keyword evidence="5" id="KW-0963">Cytoplasm</keyword>
<dbReference type="SUPFAM" id="SSF52540">
    <property type="entry name" value="P-loop containing nucleoside triphosphate hydrolases"/>
    <property type="match status" value="1"/>
</dbReference>
<dbReference type="InterPro" id="IPR006073">
    <property type="entry name" value="GTP-bd"/>
</dbReference>
<dbReference type="InterPro" id="IPR016496">
    <property type="entry name" value="GTPase_HflX"/>
</dbReference>
<dbReference type="InterPro" id="IPR042108">
    <property type="entry name" value="GTPase_HflX_N_sf"/>
</dbReference>
<feature type="region of interest" description="Disordered" evidence="6">
    <location>
        <begin position="369"/>
        <end position="396"/>
    </location>
</feature>
<proteinExistence type="inferred from homology"/>
<comment type="subcellular location">
    <subcellularLocation>
        <location evidence="5">Cytoplasm</location>
    </subcellularLocation>
    <text evidence="5">May associate with membranes.</text>
</comment>
<dbReference type="Pfam" id="PF16360">
    <property type="entry name" value="GTP-bdg_M"/>
    <property type="match status" value="1"/>
</dbReference>
<dbReference type="PANTHER" id="PTHR10229">
    <property type="entry name" value="GTP-BINDING PROTEIN HFLX"/>
    <property type="match status" value="1"/>
</dbReference>
<keyword evidence="1" id="KW-0479">Metal-binding</keyword>
<dbReference type="Gene3D" id="6.10.250.2860">
    <property type="match status" value="1"/>
</dbReference>
<dbReference type="InterPro" id="IPR032305">
    <property type="entry name" value="GTP-bd_M"/>
</dbReference>
<evidence type="ECO:0000313" key="9">
    <source>
        <dbReference type="Proteomes" id="UP001184230"/>
    </source>
</evidence>
<comment type="function">
    <text evidence="5">GTPase that associates with the 50S ribosomal subunit and may have a role during protein synthesis or ribosome biogenesis.</text>
</comment>
<evidence type="ECO:0000256" key="4">
    <source>
        <dbReference type="ARBA" id="ARBA00023134"/>
    </source>
</evidence>
<dbReference type="PRINTS" id="PR00326">
    <property type="entry name" value="GTP1OBG"/>
</dbReference>
<dbReference type="NCBIfam" id="TIGR03156">
    <property type="entry name" value="GTP_HflX"/>
    <property type="match status" value="1"/>
</dbReference>
<dbReference type="InterPro" id="IPR030394">
    <property type="entry name" value="G_HFLX_dom"/>
</dbReference>
<protein>
    <recommendedName>
        <fullName evidence="5">GTPase HflX</fullName>
    </recommendedName>
    <alternativeName>
        <fullName evidence="5">GTP-binding protein HflX</fullName>
    </alternativeName>
</protein>
<evidence type="ECO:0000256" key="2">
    <source>
        <dbReference type="ARBA" id="ARBA00022741"/>
    </source>
</evidence>
<keyword evidence="2 5" id="KW-0547">Nucleotide-binding</keyword>
<accession>A0ABU1NA85</accession>
<dbReference type="HAMAP" id="MF_00900">
    <property type="entry name" value="GTPase_HflX"/>
    <property type="match status" value="1"/>
</dbReference>
<keyword evidence="4 5" id="KW-0342">GTP-binding</keyword>
<reference evidence="8 9" key="1">
    <citation type="submission" date="2023-07" db="EMBL/GenBank/DDBJ databases">
        <title>Sorghum-associated microbial communities from plants grown in Nebraska, USA.</title>
        <authorList>
            <person name="Schachtman D."/>
        </authorList>
    </citation>
    <scope>NUCLEOTIDE SEQUENCE [LARGE SCALE GENOMIC DNA]</scope>
    <source>
        <strain evidence="8 9">DS1781</strain>
    </source>
</reference>
<dbReference type="Gene3D" id="3.40.50.11060">
    <property type="entry name" value="GTPase HflX, N-terminal domain"/>
    <property type="match status" value="1"/>
</dbReference>
<dbReference type="Proteomes" id="UP001184230">
    <property type="component" value="Unassembled WGS sequence"/>
</dbReference>
<evidence type="ECO:0000256" key="6">
    <source>
        <dbReference type="SAM" id="MobiDB-lite"/>
    </source>
</evidence>
<dbReference type="Pfam" id="PF01926">
    <property type="entry name" value="MMR_HSR1"/>
    <property type="match status" value="1"/>
</dbReference>
<evidence type="ECO:0000259" key="7">
    <source>
        <dbReference type="PROSITE" id="PS51705"/>
    </source>
</evidence>
<dbReference type="PROSITE" id="PS51705">
    <property type="entry name" value="G_HFLX"/>
    <property type="match status" value="1"/>
</dbReference>
<organism evidence="8 9">
    <name type="scientific">Variovorax soli</name>
    <dbReference type="NCBI Taxonomy" id="376815"/>
    <lineage>
        <taxon>Bacteria</taxon>
        <taxon>Pseudomonadati</taxon>
        <taxon>Pseudomonadota</taxon>
        <taxon>Betaproteobacteria</taxon>
        <taxon>Burkholderiales</taxon>
        <taxon>Comamonadaceae</taxon>
        <taxon>Variovorax</taxon>
    </lineage>
</organism>
<comment type="subunit">
    <text evidence="5">Monomer. Associates with the 50S ribosomal subunit.</text>
</comment>
<keyword evidence="3" id="KW-0460">Magnesium</keyword>
<dbReference type="RefSeq" id="WP_309899103.1">
    <property type="nucleotide sequence ID" value="NZ_JAVDRF010000002.1"/>
</dbReference>
<gene>
    <name evidence="5" type="primary">hflX</name>
    <name evidence="8" type="ORF">J2739_000967</name>
</gene>
<dbReference type="InterPro" id="IPR025121">
    <property type="entry name" value="GTPase_HflX_N"/>
</dbReference>
<comment type="caution">
    <text evidence="8">The sequence shown here is derived from an EMBL/GenBank/DDBJ whole genome shotgun (WGS) entry which is preliminary data.</text>
</comment>
<evidence type="ECO:0000256" key="1">
    <source>
        <dbReference type="ARBA" id="ARBA00022723"/>
    </source>
</evidence>
<evidence type="ECO:0000313" key="8">
    <source>
        <dbReference type="EMBL" id="MDR6535207.1"/>
    </source>
</evidence>
<dbReference type="InterPro" id="IPR027417">
    <property type="entry name" value="P-loop_NTPase"/>
</dbReference>